<dbReference type="EMBL" id="GBRH01225591">
    <property type="protein sequence ID" value="JAD72304.1"/>
    <property type="molecule type" value="Transcribed_RNA"/>
</dbReference>
<accession>A0A0A9C7N2</accession>
<reference evidence="1" key="2">
    <citation type="journal article" date="2015" name="Data Brief">
        <title>Shoot transcriptome of the giant reed, Arundo donax.</title>
        <authorList>
            <person name="Barrero R.A."/>
            <person name="Guerrero F.D."/>
            <person name="Moolhuijzen P."/>
            <person name="Goolsby J.A."/>
            <person name="Tidwell J."/>
            <person name="Bellgard S.E."/>
            <person name="Bellgard M.I."/>
        </authorList>
    </citation>
    <scope>NUCLEOTIDE SEQUENCE</scope>
    <source>
        <tissue evidence="1">Shoot tissue taken approximately 20 cm above the soil surface</tissue>
    </source>
</reference>
<proteinExistence type="predicted"/>
<name>A0A0A9C7N2_ARUDO</name>
<protein>
    <submittedName>
        <fullName evidence="1">Uncharacterized protein</fullName>
    </submittedName>
</protein>
<evidence type="ECO:0000313" key="1">
    <source>
        <dbReference type="EMBL" id="JAD72304.1"/>
    </source>
</evidence>
<organism evidence="1">
    <name type="scientific">Arundo donax</name>
    <name type="common">Giant reed</name>
    <name type="synonym">Donax arundinaceus</name>
    <dbReference type="NCBI Taxonomy" id="35708"/>
    <lineage>
        <taxon>Eukaryota</taxon>
        <taxon>Viridiplantae</taxon>
        <taxon>Streptophyta</taxon>
        <taxon>Embryophyta</taxon>
        <taxon>Tracheophyta</taxon>
        <taxon>Spermatophyta</taxon>
        <taxon>Magnoliopsida</taxon>
        <taxon>Liliopsida</taxon>
        <taxon>Poales</taxon>
        <taxon>Poaceae</taxon>
        <taxon>PACMAD clade</taxon>
        <taxon>Arundinoideae</taxon>
        <taxon>Arundineae</taxon>
        <taxon>Arundo</taxon>
    </lineage>
</organism>
<dbReference type="AlphaFoldDB" id="A0A0A9C7N2"/>
<reference evidence="1" key="1">
    <citation type="submission" date="2014-09" db="EMBL/GenBank/DDBJ databases">
        <authorList>
            <person name="Magalhaes I.L.F."/>
            <person name="Oliveira U."/>
            <person name="Santos F.R."/>
            <person name="Vidigal T.H.D.A."/>
            <person name="Brescovit A.D."/>
            <person name="Santos A.J."/>
        </authorList>
    </citation>
    <scope>NUCLEOTIDE SEQUENCE</scope>
    <source>
        <tissue evidence="1">Shoot tissue taken approximately 20 cm above the soil surface</tissue>
    </source>
</reference>
<sequence length="19" mass="2262">MKNMTIGRNIDMEIRIGRL</sequence>